<sequence length="367" mass="37143">MKIVLAPDSFKENMTALEAVQAMKHGVHDVYPDAETVMVPMSDGGEGFVDAVTAAWGAGLVTASTVDALGRPIRAAYGLDGDRAVMDVASCAGLELIDPADRDVLRSNTAGLGLLIKDAVGRGARTIVLGIGGSATNDAGLGMLTALGARLLDDVGEPVAPYPDQFGRIAAIDLAGLLPELARTRFQVACDVTNPLTGPAGATAVFGPQKGVAPESVPVLDRALAHVARVSGHEPEAAVPGAGAAGGLGFALRVFLGAVLEPGVELVAHAVGLADAVAGADLVLTGEGSVDAQTLAGKTPAGVARLAAGAGVPCVVFAGRIKDGAENLLEHGVRELVKVGPPDEPLAQALRHGQENLRRAVGDYLRR</sequence>
<dbReference type="SUPFAM" id="SSF110738">
    <property type="entry name" value="Glycerate kinase I"/>
    <property type="match status" value="1"/>
</dbReference>
<dbReference type="AlphaFoldDB" id="A0A1G9WHV9"/>
<dbReference type="GO" id="GO:0008887">
    <property type="term" value="F:glycerate kinase activity"/>
    <property type="evidence" value="ECO:0007669"/>
    <property type="project" value="UniProtKB-UniRule"/>
</dbReference>
<dbReference type="PIRSF" id="PIRSF006078">
    <property type="entry name" value="GlxK"/>
    <property type="match status" value="1"/>
</dbReference>
<evidence type="ECO:0000313" key="5">
    <source>
        <dbReference type="EMBL" id="SDM84124.1"/>
    </source>
</evidence>
<name>A0A1G9WHV9_9ACTO</name>
<dbReference type="RefSeq" id="WP_092610398.1">
    <property type="nucleotide sequence ID" value="NZ_FNHU01000007.1"/>
</dbReference>
<evidence type="ECO:0000256" key="1">
    <source>
        <dbReference type="ARBA" id="ARBA00006284"/>
    </source>
</evidence>
<dbReference type="EMBL" id="FNHU01000007">
    <property type="protein sequence ID" value="SDM84124.1"/>
    <property type="molecule type" value="Genomic_DNA"/>
</dbReference>
<dbReference type="Gene3D" id="3.90.1510.10">
    <property type="entry name" value="Glycerate kinase, domain 2"/>
    <property type="match status" value="1"/>
</dbReference>
<gene>
    <name evidence="5" type="ORF">SAMN04487766_107148</name>
</gene>
<keyword evidence="3 4" id="KW-0418">Kinase</keyword>
<organism evidence="5 6">
    <name type="scientific">Actinomyces ruminicola</name>
    <dbReference type="NCBI Taxonomy" id="332524"/>
    <lineage>
        <taxon>Bacteria</taxon>
        <taxon>Bacillati</taxon>
        <taxon>Actinomycetota</taxon>
        <taxon>Actinomycetes</taxon>
        <taxon>Actinomycetales</taxon>
        <taxon>Actinomycetaceae</taxon>
        <taxon>Actinomyces</taxon>
    </lineage>
</organism>
<dbReference type="PANTHER" id="PTHR21599:SF0">
    <property type="entry name" value="GLYCERATE KINASE"/>
    <property type="match status" value="1"/>
</dbReference>
<dbReference type="InterPro" id="IPR018197">
    <property type="entry name" value="Glycerate_kinase_RE-like"/>
</dbReference>
<dbReference type="NCBIfam" id="TIGR00045">
    <property type="entry name" value="glycerate kinase"/>
    <property type="match status" value="1"/>
</dbReference>
<protein>
    <submittedName>
        <fullName evidence="5">Glycerate kinase</fullName>
    </submittedName>
</protein>
<evidence type="ECO:0000256" key="2">
    <source>
        <dbReference type="ARBA" id="ARBA00022679"/>
    </source>
</evidence>
<evidence type="ECO:0000256" key="3">
    <source>
        <dbReference type="ARBA" id="ARBA00022777"/>
    </source>
</evidence>
<evidence type="ECO:0000313" key="6">
    <source>
        <dbReference type="Proteomes" id="UP000199671"/>
    </source>
</evidence>
<dbReference type="InterPro" id="IPR018193">
    <property type="entry name" value="Glyc_kinase_flavodox-like_fold"/>
</dbReference>
<dbReference type="Pfam" id="PF02595">
    <property type="entry name" value="Gly_kinase"/>
    <property type="match status" value="1"/>
</dbReference>
<reference evidence="5 6" key="1">
    <citation type="submission" date="2016-10" db="EMBL/GenBank/DDBJ databases">
        <authorList>
            <person name="de Groot N.N."/>
        </authorList>
    </citation>
    <scope>NUCLEOTIDE SEQUENCE [LARGE SCALE GENOMIC DNA]</scope>
    <source>
        <strain evidence="5 6">KPR-7B</strain>
    </source>
</reference>
<evidence type="ECO:0000256" key="4">
    <source>
        <dbReference type="PIRNR" id="PIRNR006078"/>
    </source>
</evidence>
<dbReference type="OrthoDB" id="9774290at2"/>
<dbReference type="PANTHER" id="PTHR21599">
    <property type="entry name" value="GLYCERATE KINASE"/>
    <property type="match status" value="1"/>
</dbReference>
<accession>A0A1G9WHV9</accession>
<comment type="similarity">
    <text evidence="1 4">Belongs to the glycerate kinase type-1 family.</text>
</comment>
<dbReference type="Gene3D" id="3.40.50.10350">
    <property type="entry name" value="Glycerate kinase, domain 1"/>
    <property type="match status" value="1"/>
</dbReference>
<dbReference type="InterPro" id="IPR004381">
    <property type="entry name" value="Glycerate_kinase"/>
</dbReference>
<dbReference type="GO" id="GO:0031388">
    <property type="term" value="P:organic acid phosphorylation"/>
    <property type="evidence" value="ECO:0007669"/>
    <property type="project" value="UniProtKB-UniRule"/>
</dbReference>
<proteinExistence type="inferred from homology"/>
<dbReference type="Proteomes" id="UP000199671">
    <property type="component" value="Unassembled WGS sequence"/>
</dbReference>
<keyword evidence="2 4" id="KW-0808">Transferase</keyword>
<dbReference type="InterPro" id="IPR036129">
    <property type="entry name" value="Glycerate_kinase_sf"/>
</dbReference>